<dbReference type="GO" id="GO:0006355">
    <property type="term" value="P:regulation of DNA-templated transcription"/>
    <property type="evidence" value="ECO:0007669"/>
    <property type="project" value="InterPro"/>
</dbReference>
<dbReference type="CDD" id="cd06170">
    <property type="entry name" value="LuxR_C_like"/>
    <property type="match status" value="1"/>
</dbReference>
<dbReference type="EMBL" id="JAJAPW010000002">
    <property type="protein sequence ID" value="MCB4798381.1"/>
    <property type="molecule type" value="Genomic_DNA"/>
</dbReference>
<sequence>MDFLIVDSYWPSRKGLITLVKSNFYSARILEFELLEELLLFNDLEKSSNNILLLDANMACDSFFENVEKLKDKFPEIKIILIASKINYFQFFKLKDHIHATLSKHQIEKKIFGAIEFVSKGYRDYFSSVNQTNSVIDIKKLTPRELEVAILLSKGFGNKEIVWKLNLKKETISTYRKRVFVKLNINNNIELANYFTKSIL</sequence>
<dbReference type="RefSeq" id="WP_226542210.1">
    <property type="nucleotide sequence ID" value="NZ_JAJAPW010000002.1"/>
</dbReference>
<dbReference type="PANTHER" id="PTHR45566">
    <property type="entry name" value="HTH-TYPE TRANSCRIPTIONAL REGULATOR YHJB-RELATED"/>
    <property type="match status" value="1"/>
</dbReference>
<dbReference type="InterPro" id="IPR051015">
    <property type="entry name" value="EvgA-like"/>
</dbReference>
<comment type="caution">
    <text evidence="2">The sequence shown here is derived from an EMBL/GenBank/DDBJ whole genome shotgun (WGS) entry which is preliminary data.</text>
</comment>
<dbReference type="PROSITE" id="PS50043">
    <property type="entry name" value="HTH_LUXR_2"/>
    <property type="match status" value="1"/>
</dbReference>
<name>A0A9X1HZC8_9FLAO</name>
<dbReference type="PANTHER" id="PTHR45566:SF1">
    <property type="entry name" value="HTH-TYPE TRANSCRIPTIONAL REGULATOR YHJB-RELATED"/>
    <property type="match status" value="1"/>
</dbReference>
<evidence type="ECO:0000313" key="3">
    <source>
        <dbReference type="Proteomes" id="UP001139199"/>
    </source>
</evidence>
<dbReference type="SUPFAM" id="SSF46894">
    <property type="entry name" value="C-terminal effector domain of the bipartite response regulators"/>
    <property type="match status" value="1"/>
</dbReference>
<organism evidence="2 3">
    <name type="scientific">Neotamlana laminarinivorans</name>
    <dbReference type="NCBI Taxonomy" id="2883124"/>
    <lineage>
        <taxon>Bacteria</taxon>
        <taxon>Pseudomonadati</taxon>
        <taxon>Bacteroidota</taxon>
        <taxon>Flavobacteriia</taxon>
        <taxon>Flavobacteriales</taxon>
        <taxon>Flavobacteriaceae</taxon>
        <taxon>Neotamlana</taxon>
    </lineage>
</organism>
<proteinExistence type="predicted"/>
<dbReference type="PRINTS" id="PR00038">
    <property type="entry name" value="HTHLUXR"/>
</dbReference>
<dbReference type="Pfam" id="PF00196">
    <property type="entry name" value="GerE"/>
    <property type="match status" value="1"/>
</dbReference>
<evidence type="ECO:0000259" key="1">
    <source>
        <dbReference type="PROSITE" id="PS50043"/>
    </source>
</evidence>
<dbReference type="SMART" id="SM00421">
    <property type="entry name" value="HTH_LUXR"/>
    <property type="match status" value="1"/>
</dbReference>
<dbReference type="InterPro" id="IPR000792">
    <property type="entry name" value="Tscrpt_reg_LuxR_C"/>
</dbReference>
<feature type="domain" description="HTH luxR-type" evidence="1">
    <location>
        <begin position="134"/>
        <end position="199"/>
    </location>
</feature>
<keyword evidence="3" id="KW-1185">Reference proteome</keyword>
<protein>
    <submittedName>
        <fullName evidence="2">Response regulator transcription factor</fullName>
    </submittedName>
</protein>
<dbReference type="GO" id="GO:0003677">
    <property type="term" value="F:DNA binding"/>
    <property type="evidence" value="ECO:0007669"/>
    <property type="project" value="InterPro"/>
</dbReference>
<dbReference type="AlphaFoldDB" id="A0A9X1HZC8"/>
<reference evidence="2" key="1">
    <citation type="submission" date="2021-10" db="EMBL/GenBank/DDBJ databases">
        <title>Tamlana sargassums sp. nov., and Tamlana laminarinivorans sp. nov., two new bacteria isolated from the brown alga.</title>
        <authorList>
            <person name="Li J."/>
        </authorList>
    </citation>
    <scope>NUCLEOTIDE SEQUENCE</scope>
    <source>
        <strain evidence="2">PT2-4</strain>
    </source>
</reference>
<dbReference type="Proteomes" id="UP001139199">
    <property type="component" value="Unassembled WGS sequence"/>
</dbReference>
<gene>
    <name evidence="2" type="ORF">LG649_05975</name>
</gene>
<dbReference type="Gene3D" id="3.40.50.2300">
    <property type="match status" value="1"/>
</dbReference>
<dbReference type="InterPro" id="IPR016032">
    <property type="entry name" value="Sig_transdc_resp-reg_C-effctor"/>
</dbReference>
<evidence type="ECO:0000313" key="2">
    <source>
        <dbReference type="EMBL" id="MCB4798381.1"/>
    </source>
</evidence>
<accession>A0A9X1HZC8</accession>